<dbReference type="EMBL" id="JADGKB010000015">
    <property type="protein sequence ID" value="KAJ3259840.1"/>
    <property type="molecule type" value="Genomic_DNA"/>
</dbReference>
<evidence type="ECO:0000256" key="2">
    <source>
        <dbReference type="ARBA" id="ARBA00010913"/>
    </source>
</evidence>
<keyword evidence="5" id="KW-0472">Membrane</keyword>
<keyword evidence="3" id="KW-1134">Transmembrane beta strand</keyword>
<keyword evidence="8" id="KW-1185">Reference proteome</keyword>
<dbReference type="Proteomes" id="UP001210925">
    <property type="component" value="Unassembled WGS sequence"/>
</dbReference>
<keyword evidence="4" id="KW-0812">Transmembrane</keyword>
<name>A0AAD5UJJ1_9FUNG</name>
<dbReference type="Gene3D" id="2.40.160.50">
    <property type="entry name" value="membrane protein fhac: a member of the omp85/tpsb transporter family"/>
    <property type="match status" value="1"/>
</dbReference>
<evidence type="ECO:0000256" key="4">
    <source>
        <dbReference type="ARBA" id="ARBA00022692"/>
    </source>
</evidence>
<dbReference type="Pfam" id="PF01103">
    <property type="entry name" value="Omp85"/>
    <property type="match status" value="1"/>
</dbReference>
<sequence length="456" mass="49674">MTDFAGLIIDSQAKSIRINQIKVEGLVHTKHEFIQAITEPLIEANTLGDVIIGTRNVATQLRGLGIFKEVSITLDANPNTEPDCVDVVYTVVERPRIDARTGADFGYNEGSMNMSLLFRNAFGKAETIMATSSYGVDTTTSLQAPKDESVSSTGMQGASAHQLTFTKPLFTSSDQMLEANLFKNDRNHTALMSYQEAVQGFTASIKNTISANSLYEVAYNAIWRENHSLSPNASLTIRKDAGHSLKSSISHSFSIDTRDDTVFPTVGRYLRVFQELAGFGGNVSFLKNELNSLYVQNFNNFISISGSMRCGVLFPLSFEGSNSGVRVNDRFQLGGPNSLRGFSQSGVGPRESKDSIGGDLYYGVGLSALFPLPVLPSNLFRGHTFVNGGSLVRMDKSNIVESTTNLFANPSVAAGVGLVARFTNFRLELNYCVPLRATTTDLPKHGFQFGIGMHFM</sequence>
<evidence type="ECO:0000256" key="3">
    <source>
        <dbReference type="ARBA" id="ARBA00022452"/>
    </source>
</evidence>
<evidence type="ECO:0000313" key="7">
    <source>
        <dbReference type="EMBL" id="KAJ3259840.1"/>
    </source>
</evidence>
<evidence type="ECO:0000259" key="6">
    <source>
        <dbReference type="Pfam" id="PF01103"/>
    </source>
</evidence>
<dbReference type="PANTHER" id="PTHR12815:SF18">
    <property type="entry name" value="SORTING AND ASSEMBLY MACHINERY COMPONENT 50 HOMOLOG"/>
    <property type="match status" value="1"/>
</dbReference>
<accession>A0AAD5UJJ1</accession>
<dbReference type="Gene3D" id="3.10.20.310">
    <property type="entry name" value="membrane protein fhac"/>
    <property type="match status" value="1"/>
</dbReference>
<dbReference type="PANTHER" id="PTHR12815">
    <property type="entry name" value="SORTING AND ASSEMBLY MACHINERY SAMM50 PROTEIN FAMILY MEMBER"/>
    <property type="match status" value="1"/>
</dbReference>
<evidence type="ECO:0000256" key="5">
    <source>
        <dbReference type="ARBA" id="ARBA00023136"/>
    </source>
</evidence>
<organism evidence="7 8">
    <name type="scientific">Boothiomyces macroporosus</name>
    <dbReference type="NCBI Taxonomy" id="261099"/>
    <lineage>
        <taxon>Eukaryota</taxon>
        <taxon>Fungi</taxon>
        <taxon>Fungi incertae sedis</taxon>
        <taxon>Chytridiomycota</taxon>
        <taxon>Chytridiomycota incertae sedis</taxon>
        <taxon>Chytridiomycetes</taxon>
        <taxon>Rhizophydiales</taxon>
        <taxon>Terramycetaceae</taxon>
        <taxon>Boothiomyces</taxon>
    </lineage>
</organism>
<dbReference type="GO" id="GO:0005741">
    <property type="term" value="C:mitochondrial outer membrane"/>
    <property type="evidence" value="ECO:0007669"/>
    <property type="project" value="UniProtKB-SubCell"/>
</dbReference>
<reference evidence="7" key="1">
    <citation type="submission" date="2020-05" db="EMBL/GenBank/DDBJ databases">
        <title>Phylogenomic resolution of chytrid fungi.</title>
        <authorList>
            <person name="Stajich J.E."/>
            <person name="Amses K."/>
            <person name="Simmons R."/>
            <person name="Seto K."/>
            <person name="Myers J."/>
            <person name="Bonds A."/>
            <person name="Quandt C.A."/>
            <person name="Barry K."/>
            <person name="Liu P."/>
            <person name="Grigoriev I."/>
            <person name="Longcore J.E."/>
            <person name="James T.Y."/>
        </authorList>
    </citation>
    <scope>NUCLEOTIDE SEQUENCE</scope>
    <source>
        <strain evidence="7">PLAUS21</strain>
    </source>
</reference>
<feature type="domain" description="Bacterial surface antigen (D15)" evidence="6">
    <location>
        <begin position="120"/>
        <end position="455"/>
    </location>
</feature>
<dbReference type="AlphaFoldDB" id="A0AAD5UJJ1"/>
<proteinExistence type="inferred from homology"/>
<dbReference type="GO" id="GO:0045040">
    <property type="term" value="P:protein insertion into mitochondrial outer membrane"/>
    <property type="evidence" value="ECO:0007669"/>
    <property type="project" value="TreeGrafter"/>
</dbReference>
<dbReference type="InterPro" id="IPR039910">
    <property type="entry name" value="D15-like"/>
</dbReference>
<evidence type="ECO:0000313" key="8">
    <source>
        <dbReference type="Proteomes" id="UP001210925"/>
    </source>
</evidence>
<comment type="similarity">
    <text evidence="2">Belongs to the SAM50/omp85 family.</text>
</comment>
<dbReference type="InterPro" id="IPR000184">
    <property type="entry name" value="Bac_surfAg_D15"/>
</dbReference>
<evidence type="ECO:0000256" key="1">
    <source>
        <dbReference type="ARBA" id="ARBA00004374"/>
    </source>
</evidence>
<gene>
    <name evidence="7" type="ORF">HK103_001731</name>
</gene>
<comment type="caution">
    <text evidence="7">The sequence shown here is derived from an EMBL/GenBank/DDBJ whole genome shotgun (WGS) entry which is preliminary data.</text>
</comment>
<protein>
    <recommendedName>
        <fullName evidence="6">Bacterial surface antigen (D15) domain-containing protein</fullName>
    </recommendedName>
</protein>
<comment type="subcellular location">
    <subcellularLocation>
        <location evidence="1">Mitochondrion outer membrane</location>
        <topology evidence="1">Multi-pass membrane protein</topology>
    </subcellularLocation>
</comment>